<evidence type="ECO:0000313" key="2">
    <source>
        <dbReference type="EMBL" id="GGM04755.1"/>
    </source>
</evidence>
<comment type="caution">
    <text evidence="2">The sequence shown here is derived from an EMBL/GenBank/DDBJ whole genome shotgun (WGS) entry which is preliminary data.</text>
</comment>
<evidence type="ECO:0000259" key="1">
    <source>
        <dbReference type="Pfam" id="PF05171"/>
    </source>
</evidence>
<dbReference type="EMBL" id="BMLF01000002">
    <property type="protein sequence ID" value="GGM04755.1"/>
    <property type="molecule type" value="Genomic_DNA"/>
</dbReference>
<proteinExistence type="predicted"/>
<keyword evidence="3" id="KW-1185">Reference proteome</keyword>
<reference evidence="2" key="2">
    <citation type="submission" date="2020-09" db="EMBL/GenBank/DDBJ databases">
        <authorList>
            <person name="Sun Q."/>
            <person name="Zhou Y."/>
        </authorList>
    </citation>
    <scope>NUCLEOTIDE SEQUENCE</scope>
    <source>
        <strain evidence="2">CGMCC 1.6293</strain>
    </source>
</reference>
<dbReference type="AlphaFoldDB" id="A0A917WH70"/>
<gene>
    <name evidence="2" type="ORF">GCM10011534_28150</name>
</gene>
<dbReference type="SUPFAM" id="SSF144064">
    <property type="entry name" value="Heme iron utilization protein-like"/>
    <property type="match status" value="1"/>
</dbReference>
<organism evidence="2 3">
    <name type="scientific">Pseudooceanicola nanhaiensis</name>
    <dbReference type="NCBI Taxonomy" id="375761"/>
    <lineage>
        <taxon>Bacteria</taxon>
        <taxon>Pseudomonadati</taxon>
        <taxon>Pseudomonadota</taxon>
        <taxon>Alphaproteobacteria</taxon>
        <taxon>Rhodobacterales</taxon>
        <taxon>Paracoccaceae</taxon>
        <taxon>Pseudooceanicola</taxon>
    </lineage>
</organism>
<feature type="domain" description="Haemin-degrading HemS/ChuX" evidence="1">
    <location>
        <begin position="214"/>
        <end position="345"/>
    </location>
</feature>
<reference evidence="2" key="1">
    <citation type="journal article" date="2014" name="Int. J. Syst. Evol. Microbiol.">
        <title>Complete genome sequence of Corynebacterium casei LMG S-19264T (=DSM 44701T), isolated from a smear-ripened cheese.</title>
        <authorList>
            <consortium name="US DOE Joint Genome Institute (JGI-PGF)"/>
            <person name="Walter F."/>
            <person name="Albersmeier A."/>
            <person name="Kalinowski J."/>
            <person name="Ruckert C."/>
        </authorList>
    </citation>
    <scope>NUCLEOTIDE SEQUENCE</scope>
    <source>
        <strain evidence="2">CGMCC 1.6293</strain>
    </source>
</reference>
<sequence>MAAITDSPVADSPEALRRAQAEATLRPRDLAESLGVSEAHLLAARTGQGVTRIAAHPDGLVGGLAALGRLMALTRNDSIVSEVEGTYLDYRPGAHASMVLGPEIDLRIFASHWVHGFAVEAETKQGLRRSFQVFDAAGDAIHKVYLPLGADPAAWTALRDRLATGETSDRIETGPRSPVEAAIEAPEKAARLREEWDRLTDSHQFLMLCRKLRVNRLGAYRMAGAPHARRLAPEALGTLLHRLAETRVPTMIFAGNRGCIQIKSGPIGPIRPMGPWLNVLDPGFDMHLRGDHVAEVWAVTKPSRRGPAVSVEAFDGRGALITQLFGHRTAEVDHNAAWIDLLEALPAEVA</sequence>
<dbReference type="Gene3D" id="3.40.1570.10">
    <property type="entry name" value="HemS/ChuS/ChuX like domains"/>
    <property type="match status" value="2"/>
</dbReference>
<name>A0A917WH70_9RHOB</name>
<dbReference type="GO" id="GO:0006826">
    <property type="term" value="P:iron ion transport"/>
    <property type="evidence" value="ECO:0007669"/>
    <property type="project" value="InterPro"/>
</dbReference>
<dbReference type="CDD" id="cd16830">
    <property type="entry name" value="HemS-like_N"/>
    <property type="match status" value="1"/>
</dbReference>
<dbReference type="InterPro" id="IPR053733">
    <property type="entry name" value="Heme_Transport_Util_sf"/>
</dbReference>
<dbReference type="Proteomes" id="UP000649829">
    <property type="component" value="Unassembled WGS sequence"/>
</dbReference>
<dbReference type="CDD" id="cd16831">
    <property type="entry name" value="HemS-like_C"/>
    <property type="match status" value="1"/>
</dbReference>
<dbReference type="InterPro" id="IPR007845">
    <property type="entry name" value="HemS/ChuX_dom"/>
</dbReference>
<feature type="domain" description="Haemin-degrading HemS/ChuX" evidence="1">
    <location>
        <begin position="35"/>
        <end position="161"/>
    </location>
</feature>
<accession>A0A917WH70</accession>
<dbReference type="Pfam" id="PF05171">
    <property type="entry name" value="HemS"/>
    <property type="match status" value="2"/>
</dbReference>
<protein>
    <submittedName>
        <fullName evidence="2">Hemin-degrading factor</fullName>
    </submittedName>
</protein>
<evidence type="ECO:0000313" key="3">
    <source>
        <dbReference type="Proteomes" id="UP000649829"/>
    </source>
</evidence>